<comment type="caution">
    <text evidence="2">The sequence shown here is derived from an EMBL/GenBank/DDBJ whole genome shotgun (WGS) entry which is preliminary data.</text>
</comment>
<name>A0A2P4YKX1_9STRA</name>
<dbReference type="Proteomes" id="UP000237271">
    <property type="component" value="Unassembled WGS sequence"/>
</dbReference>
<accession>A0A2P4YKX1</accession>
<organism evidence="2 3">
    <name type="scientific">Phytophthora palmivora</name>
    <dbReference type="NCBI Taxonomy" id="4796"/>
    <lineage>
        <taxon>Eukaryota</taxon>
        <taxon>Sar</taxon>
        <taxon>Stramenopiles</taxon>
        <taxon>Oomycota</taxon>
        <taxon>Peronosporomycetes</taxon>
        <taxon>Peronosporales</taxon>
        <taxon>Peronosporaceae</taxon>
        <taxon>Phytophthora</taxon>
    </lineage>
</organism>
<dbReference type="OrthoDB" id="96435at2759"/>
<feature type="region of interest" description="Disordered" evidence="1">
    <location>
        <begin position="1"/>
        <end position="23"/>
    </location>
</feature>
<reference evidence="2 3" key="1">
    <citation type="journal article" date="2017" name="Genome Biol. Evol.">
        <title>Phytophthora megakarya and P. palmivora, closely related causal agents of cacao black pod rot, underwent increases in genome sizes and gene numbers by different mechanisms.</title>
        <authorList>
            <person name="Ali S.S."/>
            <person name="Shao J."/>
            <person name="Lary D.J."/>
            <person name="Kronmiller B."/>
            <person name="Shen D."/>
            <person name="Strem M.D."/>
            <person name="Amoako-Attah I."/>
            <person name="Akrofi A.Y."/>
            <person name="Begoude B.A."/>
            <person name="Ten Hoopen G.M."/>
            <person name="Coulibaly K."/>
            <person name="Kebe B.I."/>
            <person name="Melnick R.L."/>
            <person name="Guiltinan M.J."/>
            <person name="Tyler B.M."/>
            <person name="Meinhardt L.W."/>
            <person name="Bailey B.A."/>
        </authorList>
    </citation>
    <scope>NUCLEOTIDE SEQUENCE [LARGE SCALE GENOMIC DNA]</scope>
    <source>
        <strain evidence="3">sbr112.9</strain>
    </source>
</reference>
<sequence>MAPKAPPKDVHQNQSSFLRDGGSNGKQAAIITCFHDLGTEATNKSHSAEKQKRQIYKWIQKEEAILSAVESGRGHLQKIRATGLATVLCNEDDDLIAHWVRDLLREGVSVSPFMLESKANEVAEDAGTPYRFSLRRKTRIGQITPADSEQVAQDFRLEVLKTIEKKGIVEVYNGDQTTMNYEY</sequence>
<dbReference type="EMBL" id="NCKW01002000">
    <property type="protein sequence ID" value="POM78460.1"/>
    <property type="molecule type" value="Genomic_DNA"/>
</dbReference>
<evidence type="ECO:0008006" key="4">
    <source>
        <dbReference type="Google" id="ProtNLM"/>
    </source>
</evidence>
<protein>
    <recommendedName>
        <fullName evidence="4">HTH CENPB-type domain-containing protein</fullName>
    </recommendedName>
</protein>
<keyword evidence="3" id="KW-1185">Reference proteome</keyword>
<gene>
    <name evidence="2" type="ORF">PHPALM_4006</name>
</gene>
<proteinExistence type="predicted"/>
<feature type="compositionally biased region" description="Basic and acidic residues" evidence="1">
    <location>
        <begin position="1"/>
        <end position="11"/>
    </location>
</feature>
<evidence type="ECO:0000313" key="2">
    <source>
        <dbReference type="EMBL" id="POM78460.1"/>
    </source>
</evidence>
<evidence type="ECO:0000313" key="3">
    <source>
        <dbReference type="Proteomes" id="UP000237271"/>
    </source>
</evidence>
<dbReference type="AlphaFoldDB" id="A0A2P4YKX1"/>
<evidence type="ECO:0000256" key="1">
    <source>
        <dbReference type="SAM" id="MobiDB-lite"/>
    </source>
</evidence>